<sequence>MSAAPTAERRAASLEGQFGPHLNGLRESARYSSYEDHVREAGA</sequence>
<comment type="caution">
    <text evidence="2">The sequence shown here is derived from an EMBL/GenBank/DDBJ whole genome shotgun (WGS) entry which is preliminary data.</text>
</comment>
<evidence type="ECO:0000313" key="3">
    <source>
        <dbReference type="Proteomes" id="UP001596208"/>
    </source>
</evidence>
<evidence type="ECO:0000313" key="2">
    <source>
        <dbReference type="EMBL" id="MFC5173327.1"/>
    </source>
</evidence>
<feature type="region of interest" description="Disordered" evidence="1">
    <location>
        <begin position="1"/>
        <end position="24"/>
    </location>
</feature>
<proteinExistence type="predicted"/>
<dbReference type="EMBL" id="JBHSKI010000010">
    <property type="protein sequence ID" value="MFC5173327.1"/>
    <property type="molecule type" value="Genomic_DNA"/>
</dbReference>
<reference evidence="3" key="1">
    <citation type="journal article" date="2019" name="Int. J. Syst. Evol. Microbiol.">
        <title>The Global Catalogue of Microorganisms (GCM) 10K type strain sequencing project: providing services to taxonomists for standard genome sequencing and annotation.</title>
        <authorList>
            <consortium name="The Broad Institute Genomics Platform"/>
            <consortium name="The Broad Institute Genome Sequencing Center for Infectious Disease"/>
            <person name="Wu L."/>
            <person name="Ma J."/>
        </authorList>
    </citation>
    <scope>NUCLEOTIDE SEQUENCE [LARGE SCALE GENOMIC DNA]</scope>
    <source>
        <strain evidence="3">CGMCC 4.1721</strain>
    </source>
</reference>
<dbReference type="Proteomes" id="UP001596208">
    <property type="component" value="Unassembled WGS sequence"/>
</dbReference>
<dbReference type="RefSeq" id="WP_267882478.1">
    <property type="nucleotide sequence ID" value="NZ_JBFADZ010000001.1"/>
</dbReference>
<gene>
    <name evidence="2" type="ORF">ACFPRK_22455</name>
</gene>
<accession>A0ABW0B8L4</accession>
<name>A0ABW0B8L4_9ACTN</name>
<keyword evidence="3" id="KW-1185">Reference proteome</keyword>
<evidence type="ECO:0000256" key="1">
    <source>
        <dbReference type="SAM" id="MobiDB-lite"/>
    </source>
</evidence>
<protein>
    <submittedName>
        <fullName evidence="2">Uncharacterized protein</fullName>
    </submittedName>
</protein>
<organism evidence="2 3">
    <name type="scientific">Streptomyces mutomycini</name>
    <dbReference type="NCBI Taxonomy" id="284036"/>
    <lineage>
        <taxon>Bacteria</taxon>
        <taxon>Bacillati</taxon>
        <taxon>Actinomycetota</taxon>
        <taxon>Actinomycetes</taxon>
        <taxon>Kitasatosporales</taxon>
        <taxon>Streptomycetaceae</taxon>
        <taxon>Streptomyces</taxon>
    </lineage>
</organism>